<feature type="transmembrane region" description="Helical" evidence="1">
    <location>
        <begin position="329"/>
        <end position="346"/>
    </location>
</feature>
<keyword evidence="1" id="KW-1133">Transmembrane helix</keyword>
<feature type="transmembrane region" description="Helical" evidence="1">
    <location>
        <begin position="41"/>
        <end position="65"/>
    </location>
</feature>
<name>A0AAU0UQT8_9FIRM</name>
<dbReference type="KEGG" id="dbc:MFMK1_003177"/>
<sequence>MKKEKKLSPLTVGATYIGTVVGAGFASGQEVLLFFGYFGPIAYIGLGLSTLLFMFFGWQMLLYGYKLKAESHLPVVKYFTGRIIGTLIDIVITFFLFGALTLMAAGAGSLFKEQFGLAPFFGSITVIAATFVTVALGVSSVIRSISLVVPLLLTAVTYVSVRVIIDSNLIGISAVNALPGNAVVGNWLLAATLYVSYNLILAVAVLAPLGREANDRHSINAGALLGGLGLGLGAIVIATALLLTRSTAAQFEVPMIFLAGTISPLVQTIYSGVLFAEVYTTAVGGLYGFVARLAGSGKKRLWFTAGASLGALVLSGIGFVNLIRYLLPAVGYIGLLLLTGIVYQFVRERSVNLSPIPAVKPQDNRDKRDR</sequence>
<dbReference type="InterPro" id="IPR038728">
    <property type="entry name" value="YkvI-like"/>
</dbReference>
<keyword evidence="3" id="KW-1185">Reference proteome</keyword>
<feature type="transmembrane region" description="Helical" evidence="1">
    <location>
        <begin position="221"/>
        <end position="244"/>
    </location>
</feature>
<reference evidence="2 3" key="1">
    <citation type="submission" date="2023-04" db="EMBL/GenBank/DDBJ databases">
        <authorList>
            <person name="Hsu D."/>
        </authorList>
    </citation>
    <scope>NUCLEOTIDE SEQUENCE [LARGE SCALE GENOMIC DNA]</scope>
    <source>
        <strain evidence="2 3">MK1</strain>
    </source>
</reference>
<dbReference type="Proteomes" id="UP001329915">
    <property type="component" value="Chromosome"/>
</dbReference>
<feature type="transmembrane region" description="Helical" evidence="1">
    <location>
        <begin position="185"/>
        <end position="209"/>
    </location>
</feature>
<feature type="transmembrane region" description="Helical" evidence="1">
    <location>
        <begin position="301"/>
        <end position="323"/>
    </location>
</feature>
<feature type="transmembrane region" description="Helical" evidence="1">
    <location>
        <begin position="264"/>
        <end position="289"/>
    </location>
</feature>
<evidence type="ECO:0000313" key="3">
    <source>
        <dbReference type="Proteomes" id="UP001329915"/>
    </source>
</evidence>
<proteinExistence type="predicted"/>
<dbReference type="PANTHER" id="PTHR37814">
    <property type="entry name" value="CONSERVED MEMBRANE PROTEIN"/>
    <property type="match status" value="1"/>
</dbReference>
<protein>
    <recommendedName>
        <fullName evidence="4">Membrane protein YkvI</fullName>
    </recommendedName>
</protein>
<evidence type="ECO:0000256" key="1">
    <source>
        <dbReference type="SAM" id="Phobius"/>
    </source>
</evidence>
<gene>
    <name evidence="2" type="ORF">MFMK1_003177</name>
</gene>
<evidence type="ECO:0000313" key="2">
    <source>
        <dbReference type="EMBL" id="WRO23320.1"/>
    </source>
</evidence>
<dbReference type="PANTHER" id="PTHR37814:SF1">
    <property type="entry name" value="MEMBRANE PROTEIN"/>
    <property type="match status" value="1"/>
</dbReference>
<dbReference type="EMBL" id="CP121694">
    <property type="protein sequence ID" value="WRO23320.1"/>
    <property type="molecule type" value="Genomic_DNA"/>
</dbReference>
<evidence type="ECO:0008006" key="4">
    <source>
        <dbReference type="Google" id="ProtNLM"/>
    </source>
</evidence>
<keyword evidence="1" id="KW-0812">Transmembrane</keyword>
<feature type="transmembrane region" description="Helical" evidence="1">
    <location>
        <begin position="12"/>
        <end position="35"/>
    </location>
</feature>
<feature type="transmembrane region" description="Helical" evidence="1">
    <location>
        <begin position="86"/>
        <end position="111"/>
    </location>
</feature>
<dbReference type="RefSeq" id="WP_366922702.1">
    <property type="nucleotide sequence ID" value="NZ_CP121694.1"/>
</dbReference>
<feature type="transmembrane region" description="Helical" evidence="1">
    <location>
        <begin position="145"/>
        <end position="165"/>
    </location>
</feature>
<organism evidence="2 3">
    <name type="scientific">Metallumcola ferriviriculae</name>
    <dbReference type="NCBI Taxonomy" id="3039180"/>
    <lineage>
        <taxon>Bacteria</taxon>
        <taxon>Bacillati</taxon>
        <taxon>Bacillota</taxon>
        <taxon>Clostridia</taxon>
        <taxon>Neomoorellales</taxon>
        <taxon>Desulfitibacteraceae</taxon>
        <taxon>Metallumcola</taxon>
    </lineage>
</organism>
<accession>A0AAU0UQT8</accession>
<dbReference type="AlphaFoldDB" id="A0AAU0UQT8"/>
<keyword evidence="1" id="KW-0472">Membrane</keyword>
<feature type="transmembrane region" description="Helical" evidence="1">
    <location>
        <begin position="117"/>
        <end position="138"/>
    </location>
</feature>